<accession>A0A7S3JN79</accession>
<dbReference type="InterPro" id="IPR011990">
    <property type="entry name" value="TPR-like_helical_dom_sf"/>
</dbReference>
<dbReference type="EMBL" id="HBIJ01000277">
    <property type="protein sequence ID" value="CAE0359496.1"/>
    <property type="molecule type" value="Transcribed_RNA"/>
</dbReference>
<organism evidence="1">
    <name type="scientific">Aureoumbra lagunensis</name>
    <dbReference type="NCBI Taxonomy" id="44058"/>
    <lineage>
        <taxon>Eukaryota</taxon>
        <taxon>Sar</taxon>
        <taxon>Stramenopiles</taxon>
        <taxon>Ochrophyta</taxon>
        <taxon>Pelagophyceae</taxon>
        <taxon>Pelagomonadales</taxon>
        <taxon>Aureoumbra</taxon>
    </lineage>
</organism>
<reference evidence="1" key="1">
    <citation type="submission" date="2021-01" db="EMBL/GenBank/DDBJ databases">
        <authorList>
            <person name="Corre E."/>
            <person name="Pelletier E."/>
            <person name="Niang G."/>
            <person name="Scheremetjew M."/>
            <person name="Finn R."/>
            <person name="Kale V."/>
            <person name="Holt S."/>
            <person name="Cochrane G."/>
            <person name="Meng A."/>
            <person name="Brown T."/>
            <person name="Cohen L."/>
        </authorList>
    </citation>
    <scope>NUCLEOTIDE SEQUENCE</scope>
    <source>
        <strain evidence="1">CCMP1510</strain>
    </source>
</reference>
<dbReference type="Gene3D" id="1.25.40.10">
    <property type="entry name" value="Tetratricopeptide repeat domain"/>
    <property type="match status" value="1"/>
</dbReference>
<protein>
    <submittedName>
        <fullName evidence="1">Uncharacterized protein</fullName>
    </submittedName>
</protein>
<dbReference type="SUPFAM" id="SSF48452">
    <property type="entry name" value="TPR-like"/>
    <property type="match status" value="1"/>
</dbReference>
<evidence type="ECO:0000313" key="1">
    <source>
        <dbReference type="EMBL" id="CAE0359496.1"/>
    </source>
</evidence>
<sequence length="409" mass="44850">MNGHTVLSNNGQHEQQDYEVPPTCVLMGIVRRLGKSSAEATEETVARACWQYGRVLDARVRGDDVHVFFESEAAALRCQWQLNVIDGVTPTRLCTENIDYIHVEVKVNYEANTEMELALGRQCTQYGRVIEAVSNGKSIHLAMATETGAAASVIGLESGENEIVDSASLRLSDSESSPFVFVPQSALKKNNISEEDMKKEFQRFGEVLDISRSENVQIQFATSTQAARCCAEVTSSQFCVRGSICRKFDSEFAAQVIATLPMTLIEKTIRALRHEIDSIPRNHQAFALLAGALLRLDAERYADEALEHAQTAIELAPKFAWGHFRKGSALLAMGHVAKAATSLGLASSLDSENTELAHAAVRVKQTAEKLLDPLDAFVATEINAEAAEQLIQAVHSQRQAEIETDTKKT</sequence>
<proteinExistence type="predicted"/>
<gene>
    <name evidence="1" type="ORF">ALAG00032_LOCUS224</name>
</gene>
<dbReference type="AlphaFoldDB" id="A0A7S3JN79"/>
<name>A0A7S3JN79_9STRA</name>